<dbReference type="InterPro" id="IPR008271">
    <property type="entry name" value="Ser/Thr_kinase_AS"/>
</dbReference>
<dbReference type="PANTHER" id="PTHR24362:SF309">
    <property type="entry name" value="PROTEIN KINASE DOMAIN-CONTAINING PROTEIN"/>
    <property type="match status" value="1"/>
</dbReference>
<dbReference type="PROSITE" id="PS50011">
    <property type="entry name" value="PROTEIN_KINASE_DOM"/>
    <property type="match status" value="1"/>
</dbReference>
<dbReference type="InterPro" id="IPR000719">
    <property type="entry name" value="Prot_kinase_dom"/>
</dbReference>
<evidence type="ECO:0000259" key="5">
    <source>
        <dbReference type="PROSITE" id="PS50011"/>
    </source>
</evidence>
<evidence type="ECO:0000256" key="4">
    <source>
        <dbReference type="RuleBase" id="RU000304"/>
    </source>
</evidence>
<evidence type="ECO:0000313" key="6">
    <source>
        <dbReference type="EMBL" id="KAK8845978.1"/>
    </source>
</evidence>
<dbReference type="Proteomes" id="UP001470230">
    <property type="component" value="Unassembled WGS sequence"/>
</dbReference>
<keyword evidence="7" id="KW-1185">Reference proteome</keyword>
<dbReference type="PANTHER" id="PTHR24362">
    <property type="entry name" value="SERINE/THREONINE-PROTEIN KINASE NEK"/>
    <property type="match status" value="1"/>
</dbReference>
<comment type="similarity">
    <text evidence="4">Belongs to the protein kinase superfamily.</text>
</comment>
<dbReference type="InterPro" id="IPR011009">
    <property type="entry name" value="Kinase-like_dom_sf"/>
</dbReference>
<name>A0ABR2HF18_9EUKA</name>
<protein>
    <recommendedName>
        <fullName evidence="5">Protein kinase domain-containing protein</fullName>
    </recommendedName>
</protein>
<dbReference type="Gene3D" id="1.10.510.10">
    <property type="entry name" value="Transferase(Phosphotransferase) domain 1"/>
    <property type="match status" value="1"/>
</dbReference>
<dbReference type="Pfam" id="PF00069">
    <property type="entry name" value="Pkinase"/>
    <property type="match status" value="1"/>
</dbReference>
<dbReference type="InterPro" id="IPR017441">
    <property type="entry name" value="Protein_kinase_ATP_BS"/>
</dbReference>
<keyword evidence="1 3" id="KW-0547">Nucleotide-binding</keyword>
<evidence type="ECO:0000313" key="7">
    <source>
        <dbReference type="Proteomes" id="UP001470230"/>
    </source>
</evidence>
<sequence>MTETEHIKETLLEYGYEFKKTIGGGGFSNVYLCQSIKYNQDFAIKRSNKDNLKKEEFDILITLNHPNIIKIYDAFEDETSQYLVMEYCSNGTILQKGKLSYEQFIYYSKQILNALDYCHSKKIAHRDIKPENILIDSYDNVKLADFGMAKIFEDFEKSREKCGSIKFFAPEMFLYKEICPFKADIWATGITFYCMAVGEYPFASYSREKLKQSILLGDMDFVKNKIDPRIQYIINAMTQYQTDLRPSTTKLLSLPMYQISNKSYILGKSSRQITSDKFIQKSFISSCNSTTTFNANKTGSLDYVRQAAPLTKLHSYKSINHSPSVHQINRRFIFPKV</sequence>
<evidence type="ECO:0000256" key="1">
    <source>
        <dbReference type="ARBA" id="ARBA00022741"/>
    </source>
</evidence>
<dbReference type="PROSITE" id="PS00107">
    <property type="entry name" value="PROTEIN_KINASE_ATP"/>
    <property type="match status" value="1"/>
</dbReference>
<evidence type="ECO:0000256" key="2">
    <source>
        <dbReference type="ARBA" id="ARBA00022840"/>
    </source>
</evidence>
<reference evidence="6 7" key="1">
    <citation type="submission" date="2024-04" db="EMBL/GenBank/DDBJ databases">
        <title>Tritrichomonas musculus Genome.</title>
        <authorList>
            <person name="Alves-Ferreira E."/>
            <person name="Grigg M."/>
            <person name="Lorenzi H."/>
            <person name="Galac M."/>
        </authorList>
    </citation>
    <scope>NUCLEOTIDE SEQUENCE [LARGE SCALE GENOMIC DNA]</scope>
    <source>
        <strain evidence="6 7">EAF2021</strain>
    </source>
</reference>
<proteinExistence type="inferred from homology"/>
<gene>
    <name evidence="6" type="ORF">M9Y10_020916</name>
</gene>
<keyword evidence="4" id="KW-0808">Transferase</keyword>
<comment type="caution">
    <text evidence="6">The sequence shown here is derived from an EMBL/GenBank/DDBJ whole genome shotgun (WGS) entry which is preliminary data.</text>
</comment>
<dbReference type="PROSITE" id="PS00108">
    <property type="entry name" value="PROTEIN_KINASE_ST"/>
    <property type="match status" value="1"/>
</dbReference>
<accession>A0ABR2HF18</accession>
<organism evidence="6 7">
    <name type="scientific">Tritrichomonas musculus</name>
    <dbReference type="NCBI Taxonomy" id="1915356"/>
    <lineage>
        <taxon>Eukaryota</taxon>
        <taxon>Metamonada</taxon>
        <taxon>Parabasalia</taxon>
        <taxon>Tritrichomonadida</taxon>
        <taxon>Tritrichomonadidae</taxon>
        <taxon>Tritrichomonas</taxon>
    </lineage>
</organism>
<dbReference type="SMART" id="SM00220">
    <property type="entry name" value="S_TKc"/>
    <property type="match status" value="1"/>
</dbReference>
<feature type="binding site" evidence="3">
    <location>
        <position position="45"/>
    </location>
    <ligand>
        <name>ATP</name>
        <dbReference type="ChEBI" id="CHEBI:30616"/>
    </ligand>
</feature>
<dbReference type="EMBL" id="JAPFFF010000030">
    <property type="protein sequence ID" value="KAK8845978.1"/>
    <property type="molecule type" value="Genomic_DNA"/>
</dbReference>
<keyword evidence="2 3" id="KW-0067">ATP-binding</keyword>
<keyword evidence="4" id="KW-0418">Kinase</keyword>
<evidence type="ECO:0000256" key="3">
    <source>
        <dbReference type="PROSITE-ProRule" id="PRU10141"/>
    </source>
</evidence>
<feature type="domain" description="Protein kinase" evidence="5">
    <location>
        <begin position="16"/>
        <end position="257"/>
    </location>
</feature>
<keyword evidence="4" id="KW-0723">Serine/threonine-protein kinase</keyword>
<dbReference type="SUPFAM" id="SSF56112">
    <property type="entry name" value="Protein kinase-like (PK-like)"/>
    <property type="match status" value="1"/>
</dbReference>